<keyword evidence="9" id="KW-0808">Transferase</keyword>
<evidence type="ECO:0000256" key="15">
    <source>
        <dbReference type="ARBA" id="ARBA00022844"/>
    </source>
</evidence>
<dbReference type="GO" id="GO:0044423">
    <property type="term" value="C:virion component"/>
    <property type="evidence" value="ECO:0007669"/>
    <property type="project" value="UniProtKB-KW"/>
</dbReference>
<dbReference type="InterPro" id="IPR014023">
    <property type="entry name" value="Mononeg_RNA_pol_cat"/>
</dbReference>
<dbReference type="Gene3D" id="3.40.50.150">
    <property type="entry name" value="Vaccinia Virus protein VP39"/>
    <property type="match status" value="1"/>
</dbReference>
<dbReference type="EC" id="2.1.1.375" evidence="22"/>
<comment type="catalytic activity">
    <reaction evidence="27">
        <text>a 5'-end (5'-triphosphoguanosine)-adenylyl-adenylyl-cytidylyl-adenosine in mRNA + 2 S-adenosyl-L-methionine = a 5'-end (N(7)-methyl 5'-triphosphoguanosine)-(2'-O-methyladenylyl)-adenylyl-cytidylyl-adenosine in mRNA + 2 S-adenosyl-L-homocysteine + H(+)</text>
        <dbReference type="Rhea" id="RHEA:65376"/>
        <dbReference type="Rhea" id="RHEA-COMP:16797"/>
        <dbReference type="Rhea" id="RHEA-COMP:16798"/>
        <dbReference type="ChEBI" id="CHEBI:15378"/>
        <dbReference type="ChEBI" id="CHEBI:57856"/>
        <dbReference type="ChEBI" id="CHEBI:59789"/>
        <dbReference type="ChEBI" id="CHEBI:156483"/>
        <dbReference type="ChEBI" id="CHEBI:156484"/>
        <dbReference type="EC" id="2.1.1.375"/>
    </reaction>
</comment>
<keyword evidence="6 31" id="KW-0696">RNA-directed RNA polymerase</keyword>
<dbReference type="EMBL" id="ON746525">
    <property type="protein sequence ID" value="UYL95578.1"/>
    <property type="molecule type" value="Viral_cRNA"/>
</dbReference>
<comment type="catalytic activity">
    <reaction evidence="28">
        <text>GTP + H2O = GDP + phosphate + H(+)</text>
        <dbReference type="Rhea" id="RHEA:19669"/>
        <dbReference type="ChEBI" id="CHEBI:15377"/>
        <dbReference type="ChEBI" id="CHEBI:15378"/>
        <dbReference type="ChEBI" id="CHEBI:37565"/>
        <dbReference type="ChEBI" id="CHEBI:43474"/>
        <dbReference type="ChEBI" id="CHEBI:58189"/>
    </reaction>
</comment>
<evidence type="ECO:0000313" key="31">
    <source>
        <dbReference type="EMBL" id="UYL95578.1"/>
    </source>
</evidence>
<dbReference type="InterPro" id="IPR026890">
    <property type="entry name" value="Mononeg_mRNAcap"/>
</dbReference>
<evidence type="ECO:0000256" key="9">
    <source>
        <dbReference type="ARBA" id="ARBA00022679"/>
    </source>
</evidence>
<dbReference type="Pfam" id="PF14318">
    <property type="entry name" value="Mononeg_mRNAcap"/>
    <property type="match status" value="1"/>
</dbReference>
<evidence type="ECO:0000256" key="1">
    <source>
        <dbReference type="ARBA" id="ARBA00004192"/>
    </source>
</evidence>
<reference evidence="31" key="1">
    <citation type="submission" date="2022-05" db="EMBL/GenBank/DDBJ databases">
        <authorList>
            <person name="Cao W."/>
            <person name="Jia N."/>
            <person name="Lam T.T.-Y."/>
            <person name="Ni X."/>
            <person name="Liu J."/>
        </authorList>
    </citation>
    <scope>NUCLEOTIDE SEQUENCE</scope>
    <source>
        <strain evidence="31">TIGMIC 7</strain>
    </source>
</reference>
<organism evidence="31">
    <name type="scientific">Mudanjiang Rhabd tick virus 1</name>
    <dbReference type="NCBI Taxonomy" id="2972327"/>
    <lineage>
        <taxon>Viruses</taxon>
        <taxon>Riboviria</taxon>
        <taxon>Orthornavirae</taxon>
        <taxon>Negarnaviricota</taxon>
        <taxon>Haploviricotina</taxon>
        <taxon>Monjiviricetes</taxon>
        <taxon>Mononegavirales</taxon>
        <taxon>Rhabdoviridae</taxon>
        <taxon>Deltarhabdovirinae</taxon>
        <taxon>Betaricinrhavirus</taxon>
        <taxon>Betaricinrhavirus mudanjiang</taxon>
    </lineage>
</organism>
<keyword evidence="8" id="KW-0507">mRNA processing</keyword>
<keyword evidence="19" id="KW-0511">Multifunctional enzyme</keyword>
<keyword evidence="16" id="KW-0693">Viral RNA replication</keyword>
<evidence type="ECO:0000256" key="4">
    <source>
        <dbReference type="ARBA" id="ARBA00012582"/>
    </source>
</evidence>
<dbReference type="GO" id="GO:0016787">
    <property type="term" value="F:hydrolase activity"/>
    <property type="evidence" value="ECO:0007669"/>
    <property type="project" value="UniProtKB-KW"/>
</dbReference>
<comment type="catalytic activity">
    <reaction evidence="20">
        <text>a 5'-end triphospho-adenylyl-adenylyl-cytidylyl-adenosine in mRNA + GDP + H(+) = a 5'-end (5'-triphosphoguanosine)-adenylyl-adenylyl-cytidylyl-adenosine in mRNA + diphosphate</text>
        <dbReference type="Rhea" id="RHEA:65436"/>
        <dbReference type="Rhea" id="RHEA-COMP:16797"/>
        <dbReference type="Rhea" id="RHEA-COMP:16799"/>
        <dbReference type="ChEBI" id="CHEBI:15378"/>
        <dbReference type="ChEBI" id="CHEBI:33019"/>
        <dbReference type="ChEBI" id="CHEBI:58189"/>
        <dbReference type="ChEBI" id="CHEBI:156484"/>
        <dbReference type="ChEBI" id="CHEBI:156503"/>
        <dbReference type="EC" id="2.7.7.88"/>
    </reaction>
</comment>
<dbReference type="InterPro" id="IPR025786">
    <property type="entry name" value="Mononega_L_MeTrfase"/>
</dbReference>
<evidence type="ECO:0000256" key="3">
    <source>
        <dbReference type="ARBA" id="ARBA00012494"/>
    </source>
</evidence>
<evidence type="ECO:0000256" key="11">
    <source>
        <dbReference type="ARBA" id="ARBA00022695"/>
    </source>
</evidence>
<comment type="catalytic activity">
    <reaction evidence="21">
        <text>a 5'-end (5'-triphosphoguanosine)-(2'-O-methyladenylyl)-adenylyl-cytidylyl-adenosine in mRNA + S-adenosyl-L-methionine = a 5'-end (N(7)-methyl 5'-triphosphoguanosine)-(2'-O-methyladenylyl)-adenylyl-cytidylyl-adenosine in mRNA + S-adenosyl-L-homocysteine</text>
        <dbReference type="Rhea" id="RHEA:65440"/>
        <dbReference type="Rhea" id="RHEA-COMP:16798"/>
        <dbReference type="Rhea" id="RHEA-COMP:16801"/>
        <dbReference type="ChEBI" id="CHEBI:57856"/>
        <dbReference type="ChEBI" id="CHEBI:59789"/>
        <dbReference type="ChEBI" id="CHEBI:156482"/>
        <dbReference type="ChEBI" id="CHEBI:156483"/>
    </reaction>
</comment>
<keyword evidence="18" id="KW-1035">Host cytoplasm</keyword>
<feature type="domain" description="Mononegavirus-type SAM-dependent 2'-O-MTase" evidence="30">
    <location>
        <begin position="1691"/>
        <end position="1886"/>
    </location>
</feature>
<dbReference type="EC" id="2.7.7.88" evidence="4"/>
<comment type="subcellular location">
    <subcellularLocation>
        <location evidence="1">Host cytoplasm</location>
    </subcellularLocation>
    <subcellularLocation>
        <location evidence="2">Virion</location>
    </subcellularLocation>
</comment>
<evidence type="ECO:0000256" key="2">
    <source>
        <dbReference type="ARBA" id="ARBA00004328"/>
    </source>
</evidence>
<evidence type="ECO:0000256" key="10">
    <source>
        <dbReference type="ARBA" id="ARBA00022691"/>
    </source>
</evidence>
<dbReference type="PROSITE" id="PS51590">
    <property type="entry name" value="SAM_MT_MNV_L"/>
    <property type="match status" value="1"/>
</dbReference>
<comment type="catalytic activity">
    <reaction evidence="26">
        <text>a 5'-end (5'-triphosphoguanosine)-adenylyl-adenylyl-cytidylyl-adenosine in mRNA + S-adenosyl-L-methionine = a 5'-end (5'-triphosphoguanosine)-(2'-O-methyladenylyl)-adenylyl-cytidylyl-adenosine in mRNA + S-adenosyl-L-homocysteine + H(+)</text>
        <dbReference type="Rhea" id="RHEA:65380"/>
        <dbReference type="Rhea" id="RHEA-COMP:16797"/>
        <dbReference type="Rhea" id="RHEA-COMP:16801"/>
        <dbReference type="ChEBI" id="CHEBI:15378"/>
        <dbReference type="ChEBI" id="CHEBI:57856"/>
        <dbReference type="ChEBI" id="CHEBI:59789"/>
        <dbReference type="ChEBI" id="CHEBI:156482"/>
        <dbReference type="ChEBI" id="CHEBI:156484"/>
    </reaction>
</comment>
<evidence type="ECO:0000256" key="12">
    <source>
        <dbReference type="ARBA" id="ARBA00022741"/>
    </source>
</evidence>
<evidence type="ECO:0000256" key="16">
    <source>
        <dbReference type="ARBA" id="ARBA00022953"/>
    </source>
</evidence>
<name>A0A9E7V2A8_9RHAB</name>
<keyword evidence="15" id="KW-0946">Virion</keyword>
<dbReference type="EC" id="2.7.7.48" evidence="3"/>
<dbReference type="GO" id="GO:0030430">
    <property type="term" value="C:host cell cytoplasm"/>
    <property type="evidence" value="ECO:0007669"/>
    <property type="project" value="UniProtKB-SubCell"/>
</dbReference>
<evidence type="ECO:0000256" key="5">
    <source>
        <dbReference type="ARBA" id="ARBA00018602"/>
    </source>
</evidence>
<evidence type="ECO:0000256" key="18">
    <source>
        <dbReference type="ARBA" id="ARBA00023200"/>
    </source>
</evidence>
<dbReference type="GO" id="GO:0003968">
    <property type="term" value="F:RNA-directed RNA polymerase activity"/>
    <property type="evidence" value="ECO:0007669"/>
    <property type="project" value="UniProtKB-KW"/>
</dbReference>
<keyword evidence="7" id="KW-0489">Methyltransferase</keyword>
<protein>
    <recommendedName>
        <fullName evidence="5">RNA-directed RNA polymerase L</fullName>
        <ecNumber evidence="22">2.1.1.375</ecNumber>
        <ecNumber evidence="3">2.7.7.48</ecNumber>
        <ecNumber evidence="4">2.7.7.88</ecNumber>
    </recommendedName>
    <alternativeName>
        <fullName evidence="23">Large structural protein</fullName>
    </alternativeName>
    <alternativeName>
        <fullName evidence="25">Replicase</fullName>
    </alternativeName>
    <alternativeName>
        <fullName evidence="24">Transcriptase</fullName>
    </alternativeName>
</protein>
<keyword evidence="17" id="KW-0506">mRNA capping</keyword>
<keyword evidence="10" id="KW-0949">S-adenosyl-L-methionine</keyword>
<evidence type="ECO:0000256" key="27">
    <source>
        <dbReference type="ARBA" id="ARBA00047370"/>
    </source>
</evidence>
<dbReference type="Pfam" id="PF14314">
    <property type="entry name" value="Methyltrans_Mon_2nd"/>
    <property type="match status" value="1"/>
</dbReference>
<evidence type="ECO:0000256" key="25">
    <source>
        <dbReference type="ARBA" id="ARBA00031012"/>
    </source>
</evidence>
<dbReference type="PROSITE" id="PS50526">
    <property type="entry name" value="RDRP_SSRNA_NEG_NONSEG"/>
    <property type="match status" value="1"/>
</dbReference>
<evidence type="ECO:0000256" key="14">
    <source>
        <dbReference type="ARBA" id="ARBA00022840"/>
    </source>
</evidence>
<dbReference type="Pfam" id="PF00946">
    <property type="entry name" value="Mononeg_RNA_pol"/>
    <property type="match status" value="1"/>
</dbReference>
<keyword evidence="13" id="KW-0378">Hydrolase</keyword>
<evidence type="ECO:0000259" key="30">
    <source>
        <dbReference type="PROSITE" id="PS51590"/>
    </source>
</evidence>
<evidence type="ECO:0000256" key="24">
    <source>
        <dbReference type="ARBA" id="ARBA00030436"/>
    </source>
</evidence>
<dbReference type="GO" id="GO:0004482">
    <property type="term" value="F:mRNA 5'-cap (guanine-N7-)-methyltransferase activity"/>
    <property type="evidence" value="ECO:0007669"/>
    <property type="project" value="InterPro"/>
</dbReference>
<keyword evidence="12" id="KW-0547">Nucleotide-binding</keyword>
<evidence type="ECO:0000256" key="22">
    <source>
        <dbReference type="ARBA" id="ARBA00026099"/>
    </source>
</evidence>
<evidence type="ECO:0000256" key="8">
    <source>
        <dbReference type="ARBA" id="ARBA00022664"/>
    </source>
</evidence>
<evidence type="ECO:0000256" key="23">
    <source>
        <dbReference type="ARBA" id="ARBA00030285"/>
    </source>
</evidence>
<keyword evidence="14" id="KW-0067">ATP-binding</keyword>
<dbReference type="GO" id="GO:0005524">
    <property type="term" value="F:ATP binding"/>
    <property type="evidence" value="ECO:0007669"/>
    <property type="project" value="UniProtKB-KW"/>
</dbReference>
<evidence type="ECO:0000256" key="17">
    <source>
        <dbReference type="ARBA" id="ARBA00023042"/>
    </source>
</evidence>
<dbReference type="InterPro" id="IPR029063">
    <property type="entry name" value="SAM-dependent_MTases_sf"/>
</dbReference>
<proteinExistence type="predicted"/>
<dbReference type="InterPro" id="IPR039530">
    <property type="entry name" value="L_methyltransferase_rhabdo"/>
</dbReference>
<evidence type="ECO:0000256" key="13">
    <source>
        <dbReference type="ARBA" id="ARBA00022801"/>
    </source>
</evidence>
<evidence type="ECO:0000259" key="29">
    <source>
        <dbReference type="PROSITE" id="PS50526"/>
    </source>
</evidence>
<evidence type="ECO:0000256" key="20">
    <source>
        <dbReference type="ARBA" id="ARBA00024494"/>
    </source>
</evidence>
<evidence type="ECO:0000256" key="7">
    <source>
        <dbReference type="ARBA" id="ARBA00022603"/>
    </source>
</evidence>
<evidence type="ECO:0000256" key="21">
    <source>
        <dbReference type="ARBA" id="ARBA00024499"/>
    </source>
</evidence>
<sequence length="2203" mass="250867">MNLLDPEEGLPRRTRHIANTHLDVPLRPGFLEEGAEYLLGLRPTFPRKREKSSLDSLQPYIIKNKPLITDYSYLFPILWREVQNLQPTTSCQRLFMKVLSVAWGLLISQILSLASFASNLTPPEKKELKHHGHLSRLYYLRYVLEGGVRWSGELDHNPSAFYSEDWKQTSEEVAIWNSQKRVHVYASRDFFLIATARDQFLITRDMFLCLSDTLSSRFLCLLAADLTDCIPSPSIPEYSLVYRTFDWGDDILARFGNEGYRLIGMWEPLCLGVMQKMTPDDLTDNFQFWLEMSHDFLTALPGQDITRHLAQVSSLLEETFQQSPSHLAQLYGLYRLWGHPVVNSQKGISKLKVVACSPKAIDFNRAMQVACKAKEIFALRFRKTHRHWPKMDISELTEGSHLKKCIDNNWPVTIRHPDYSLLDWHYVRFEQSFEISEKVDLTAFISDKALSLTRPELKEAVESLRCIGFAWKRSVLYQWLSTEFEGPKEFLERIGKNGFPEGENVVGVCPKERELKIEPRLFGLLTLSKRMYVVLTEALLAEHLLPYYEEITMMDDYLTLLKKIHRQTSDPEHTANRKNLFTVLDFEKWNSNMRKEETEELFTMFDQLFGLTNVFTRSHEMFETSYLYLADGSYLPHFYSSSELREDASCWTEHLGGIEGLRQKGWTIFTVALIRLIADQHDIEISLMGQGDNQVLKCSFPATMTNEEIKMKHQKFLDHLFSEFGLVGPPLKKSETWTTSNLFIYGKFPVLKGVPLPMSLKRVCRMFRLSNEGFPTLESSLASIFTNVIAATLSDHHGAIPYFCGVLEAASALILGSSHSMIGGNPLINEVQTSHLKVVIPDGEGGQLSAVHEMSRAQRKSVLNWSEDLLTAMLIFPRSWGGFSIQMFGDLASKGFPDPATLGCSLLKKLLPHVSRGVRKMIKNMLSPRLNPALSPLMLCKDPVSLNLFHPSSPSEVIRGLVSNMLYQAEWIKNAQIRSFLNMAFSKQDQLADYLFQMRPLNPRVAHEVLEGTIYGRANKILTQLNKTNTMVRMAKHTKGQLMTDRLRRAEANYFKSVLISLWTCGEDVWRESTCSSQWTQHLRDKGWKTKITGVTVASPFEAFTCHATQKVDCLTAGHPNPDSGYIICRFSDRAHMVDARLAQDLGGIIPYLGGRTNEKVQSRGKTEAMTSNPLLKIPLKLQTLVGWGVEEDSTFHRLLKRLVEAVSDWDPSVFIPEFSDISGSLEHRFADSSTTHGGTISILYTRPSYIYLSTDTLIKYCRGSTNANLHFQALFSSIIYFQSLMLDLANPLPSSLFHYHEECLQCISPIFEFFLQLPPPPVPLSDLVPSDKENPFCWVSGPPKLRTARGSQYPSIDPNALGEERLRRLFSYKAGGEAFRQIRLWAREIGDENPIARYQTSFALPWMYKCDPILLLESIAVHMTSMILRDKRDLLRDTSSRRTLEAVLEGINAWPASAFSSLAPMMSRSSLVRHMVGPPYFVSPPVATPPSLKECCAAIKQAVVDILVQITFHNYNPPGFSYISRVGDPSDPDCHPTSLKIAEDFLLSWRTWNKENAASLKIWSQALVVSMKSQDLGVLESPQDMMVQALGAIPSYVTREEKSSFLQKFSHLTPILREGVDLLSKRLSEFSASQDLAMPILTTTELSYETSVLALLSDHYLLETDSELLEDPVGPVYEVTPGDDWSLIYKPGGGATIGPYKILSLMMALRSLTFSVIASFGDGAGGFLSTLGRIYPNAKLFYNSLITPQQSLPQSLPDFVPVALLPYPDLVERLIRLKMTLELPSDVLLKDYPMSLRLNVDHSFDLITCDAELGYENPRKRGLLLANQMLMIAHLMNCSTLIFKTFSWDFELLDRQISILLQRFRLISVVRSKFSNQHNTELYLVCRSARLGAEPRDLYDQLALGRCILRLNSEGRSQLSQVSEYQSIWSSRFPTETSYLAYTEALQTDWTRFSKESLLNKFVGYRRHFSTYHEVYFPETIMYHLLRTFNPVKGQQYKSRDRTRRNILTQGALSWAWISLSSWFFYGAALYRWENPLQHIRKSSLLVFRNHRGNTVLMVSWAHEELLNKLLQAGKILSYYPSKDFLYGPSLKKALKVGAVLFERRERTLFPLDWGLPSVTFRPEPKGVKTVFRSIWYPEHLPVLQAIDHLGIPFSSSSQEDLGPSLRALGASLDEEDDSAEERRRLDTNLDEIDVLAAIAPL</sequence>
<keyword evidence="11" id="KW-0548">Nucleotidyltransferase</keyword>
<evidence type="ECO:0000256" key="19">
    <source>
        <dbReference type="ARBA" id="ARBA00023268"/>
    </source>
</evidence>
<accession>A0A9E7V2A8</accession>
<evidence type="ECO:0000256" key="28">
    <source>
        <dbReference type="ARBA" id="ARBA00048548"/>
    </source>
</evidence>
<feature type="domain" description="RdRp catalytic" evidence="29">
    <location>
        <begin position="578"/>
        <end position="753"/>
    </location>
</feature>
<evidence type="ECO:0000256" key="6">
    <source>
        <dbReference type="ARBA" id="ARBA00022484"/>
    </source>
</evidence>
<evidence type="ECO:0000256" key="26">
    <source>
        <dbReference type="ARBA" id="ARBA00047332"/>
    </source>
</evidence>